<sequence length="352" mass="39268">MSAPWDWVNDRSYVEHLSELIGIKLGLAATNDQIKQATKNNFPLVEEYMGTNAEYKAVHSTLSAAVLENFGFYGALRAMDQPIVVGINDRLSNFELSVRAAEFVIGRMYYAAGEARPVNLGPSAQTAFIIPIDVAPERTRELIQEAKELAGRELADAVEVALDEVAFRFSRGIIRMGAPEVVWRDSLALAELFDSESTTATYGKFFDQRFIDYLAANFDQIGEINWRKFEALTAEYFDRQGYEVELGAGRNDNGVDLRIWESGTRGDDSAPTIIVQCKREKQKIQKVVVKALAADVRWEGAEQGLLVATADWLLGAREVVKTRSYPVSEVNRTALKEWLIGMRTSGSGLWLP</sequence>
<dbReference type="InterPro" id="IPR011335">
    <property type="entry name" value="Restrct_endonuc-II-like"/>
</dbReference>
<evidence type="ECO:0000313" key="3">
    <source>
        <dbReference type="Proteomes" id="UP000014062"/>
    </source>
</evidence>
<name>A0A7U9HDZ4_STRLI</name>
<dbReference type="SUPFAM" id="SSF52980">
    <property type="entry name" value="Restriction endonuclease-like"/>
    <property type="match status" value="1"/>
</dbReference>
<feature type="domain" description="Restriction endonuclease type IV Mrr" evidence="1">
    <location>
        <begin position="223"/>
        <end position="339"/>
    </location>
</feature>
<evidence type="ECO:0000313" key="2">
    <source>
        <dbReference type="EMBL" id="EOY50995.1"/>
    </source>
</evidence>
<dbReference type="InterPro" id="IPR007560">
    <property type="entry name" value="Restrct_endonuc_IV_Mrr"/>
</dbReference>
<dbReference type="Gene3D" id="3.40.1350.10">
    <property type="match status" value="1"/>
</dbReference>
<reference evidence="3" key="1">
    <citation type="journal article" date="2013" name="Genome Biol. Evol.">
        <title>The genome sequence of Streptomyces lividans 66 reveals a novel tRNA-dependent peptide biosynthetic system within a metal-related genomic island.</title>
        <authorList>
            <person name="Cruz-Morales P."/>
            <person name="Vijgenboom E."/>
            <person name="Iruegas-Bocardo F."/>
            <person name="Girard G."/>
            <person name="Yanez-Guerra L.A."/>
            <person name="Ramos-Aboites H.E."/>
            <person name="Pernodet J.L."/>
            <person name="Anne J."/>
            <person name="van Wezel G.P."/>
            <person name="Barona-Gomez F."/>
        </authorList>
    </citation>
    <scope>NUCLEOTIDE SEQUENCE [LARGE SCALE GENOMIC DNA]</scope>
    <source>
        <strain evidence="3">1326</strain>
    </source>
</reference>
<protein>
    <recommendedName>
        <fullName evidence="1">Restriction endonuclease type IV Mrr domain-containing protein</fullName>
    </recommendedName>
</protein>
<dbReference type="InterPro" id="IPR011856">
    <property type="entry name" value="tRNA_endonuc-like_dom_sf"/>
</dbReference>
<gene>
    <name evidence="2" type="ORF">SLI_6288</name>
</gene>
<dbReference type="EMBL" id="CM001889">
    <property type="protein sequence ID" value="EOY50995.1"/>
    <property type="molecule type" value="Genomic_DNA"/>
</dbReference>
<organism evidence="2 3">
    <name type="scientific">Streptomyces lividans 1326</name>
    <dbReference type="NCBI Taxonomy" id="1200984"/>
    <lineage>
        <taxon>Bacteria</taxon>
        <taxon>Bacillati</taxon>
        <taxon>Actinomycetota</taxon>
        <taxon>Actinomycetes</taxon>
        <taxon>Kitasatosporales</taxon>
        <taxon>Streptomycetaceae</taxon>
        <taxon>Streptomyces</taxon>
    </lineage>
</organism>
<dbReference type="RefSeq" id="WP_016327518.1">
    <property type="nucleotide sequence ID" value="NZ_CM001889.1"/>
</dbReference>
<dbReference type="AlphaFoldDB" id="A0A7U9HDZ4"/>
<proteinExistence type="predicted"/>
<dbReference type="GO" id="GO:0015666">
    <property type="term" value="F:restriction endodeoxyribonuclease activity"/>
    <property type="evidence" value="ECO:0007669"/>
    <property type="project" value="TreeGrafter"/>
</dbReference>
<dbReference type="PANTHER" id="PTHR30015:SF7">
    <property type="entry name" value="TYPE IV METHYL-DIRECTED RESTRICTION ENZYME ECOKMRR"/>
    <property type="match status" value="1"/>
</dbReference>
<dbReference type="PANTHER" id="PTHR30015">
    <property type="entry name" value="MRR RESTRICTION SYSTEM PROTEIN"/>
    <property type="match status" value="1"/>
</dbReference>
<dbReference type="Pfam" id="PF04471">
    <property type="entry name" value="Mrr_cat"/>
    <property type="match status" value="1"/>
</dbReference>
<dbReference type="Proteomes" id="UP000014062">
    <property type="component" value="Chromosome"/>
</dbReference>
<evidence type="ECO:0000259" key="1">
    <source>
        <dbReference type="Pfam" id="PF04471"/>
    </source>
</evidence>
<dbReference type="InterPro" id="IPR052906">
    <property type="entry name" value="Type_IV_Methyl-Rstrct_Enzyme"/>
</dbReference>
<dbReference type="GO" id="GO:0009307">
    <property type="term" value="P:DNA restriction-modification system"/>
    <property type="evidence" value="ECO:0007669"/>
    <property type="project" value="InterPro"/>
</dbReference>
<accession>A0A7U9HDZ4</accession>
<dbReference type="GO" id="GO:0003677">
    <property type="term" value="F:DNA binding"/>
    <property type="evidence" value="ECO:0007669"/>
    <property type="project" value="InterPro"/>
</dbReference>